<organism evidence="8">
    <name type="scientific">Plutella xylostella</name>
    <name type="common">Diamondback moth</name>
    <name type="synonym">Plutella maculipennis</name>
    <dbReference type="NCBI Taxonomy" id="51655"/>
    <lineage>
        <taxon>Eukaryota</taxon>
        <taxon>Metazoa</taxon>
        <taxon>Ecdysozoa</taxon>
        <taxon>Arthropoda</taxon>
        <taxon>Hexapoda</taxon>
        <taxon>Insecta</taxon>
        <taxon>Pterygota</taxon>
        <taxon>Neoptera</taxon>
        <taxon>Endopterygota</taxon>
        <taxon>Lepidoptera</taxon>
        <taxon>Glossata</taxon>
        <taxon>Ditrysia</taxon>
        <taxon>Yponomeutoidea</taxon>
        <taxon>Plutellidae</taxon>
        <taxon>Plutella</taxon>
    </lineage>
</organism>
<dbReference type="InterPro" id="IPR029058">
    <property type="entry name" value="AB_hydrolase_fold"/>
</dbReference>
<keyword evidence="3 6" id="KW-0378">Hydrolase</keyword>
<dbReference type="AlphaFoldDB" id="A0A1L8D6P7"/>
<dbReference type="EMBL" id="GEYN01000064">
    <property type="protein sequence ID" value="JAV02065.1"/>
    <property type="molecule type" value="mRNA"/>
</dbReference>
<dbReference type="InterPro" id="IPR050309">
    <property type="entry name" value="Type-B_Carboxylest/Lipase"/>
</dbReference>
<dbReference type="InterPro" id="IPR002018">
    <property type="entry name" value="CarbesteraseB"/>
</dbReference>
<keyword evidence="4" id="KW-1015">Disulfide bond</keyword>
<feature type="domain" description="Carboxylesterase type B" evidence="7">
    <location>
        <begin position="40"/>
        <end position="514"/>
    </location>
</feature>
<feature type="chain" id="PRO_5011823310" description="Carboxylic ester hydrolase" evidence="6">
    <location>
        <begin position="21"/>
        <end position="578"/>
    </location>
</feature>
<evidence type="ECO:0000256" key="3">
    <source>
        <dbReference type="ARBA" id="ARBA00022801"/>
    </source>
</evidence>
<dbReference type="InterPro" id="IPR019826">
    <property type="entry name" value="Carboxylesterase_B_AS"/>
</dbReference>
<evidence type="ECO:0000256" key="5">
    <source>
        <dbReference type="ARBA" id="ARBA00023180"/>
    </source>
</evidence>
<evidence type="ECO:0000256" key="2">
    <source>
        <dbReference type="ARBA" id="ARBA00022487"/>
    </source>
</evidence>
<feature type="signal peptide" evidence="6">
    <location>
        <begin position="1"/>
        <end position="20"/>
    </location>
</feature>
<dbReference type="SUPFAM" id="SSF53474">
    <property type="entry name" value="alpha/beta-Hydrolases"/>
    <property type="match status" value="1"/>
</dbReference>
<keyword evidence="2" id="KW-0719">Serine esterase</keyword>
<sequence length="578" mass="63464">MAATLGLVASIALLLAGASALRYGGRLQETCEGHAGGVTSGWLCGERNTYKDTIFASFRGVPYAKPPLGELRFKELQPAEKWDGFLDATVEGPICPQYTIVLNPLMDPRGMDEDCITANVHIPLAHRSGRIYGKMPIVVVVHGGVFGIGSGDPDILGPEYFMTRSVIVITFNYRLGALGFLSLNSTSVPGNAGLRDVLTLLEWVQDNGEYFGGDTRDVTILGHSSGGSIAHLLALSPLTQDKGLFNKIVMMSSVGVRGFFNYNPEYAATAAQAFLTTMGINATDPEQIHQELITAPISQYIEASRVLQDQNILPTFYPVIESVHEGVKRVIDMDPERQIEIGRGEKIPMLIGFAEYEFSILKPRLEELNITATLTAMPSVVVPPLLAFSPRVSEIIPIMQNRYFAENGTADEFARLLSEVNIVYPSIYVARRRAALGGAESFLYQFAYRGEHRVLDAITRVNETAHFEDLTYLFKQNSAAAVPEDQLDGSQDRVIQNWMLDLFTNYITKSSSEKDEPASHDLLHCKGLIASHPIEAKCENQLATTDRCGALLSQCLDNGYLWDKGHGVTPYVLDSDSM</sequence>
<evidence type="ECO:0000256" key="1">
    <source>
        <dbReference type="ARBA" id="ARBA00005964"/>
    </source>
</evidence>
<protein>
    <recommendedName>
        <fullName evidence="6">Carboxylic ester hydrolase</fullName>
        <ecNumber evidence="6">3.1.1.-</ecNumber>
    </recommendedName>
</protein>
<keyword evidence="5" id="KW-0325">Glycoprotein</keyword>
<dbReference type="PROSITE" id="PS00122">
    <property type="entry name" value="CARBOXYLESTERASE_B_1"/>
    <property type="match status" value="1"/>
</dbReference>
<proteinExistence type="evidence at transcript level"/>
<evidence type="ECO:0000313" key="8">
    <source>
        <dbReference type="EMBL" id="JAV02065.1"/>
    </source>
</evidence>
<accession>A0A1L8D6P7</accession>
<keyword evidence="6" id="KW-0732">Signal</keyword>
<dbReference type="Pfam" id="PF00135">
    <property type="entry name" value="COesterase"/>
    <property type="match status" value="1"/>
</dbReference>
<evidence type="ECO:0000256" key="4">
    <source>
        <dbReference type="ARBA" id="ARBA00023157"/>
    </source>
</evidence>
<name>A0A1L8D6P7_PLUXY</name>
<evidence type="ECO:0000259" key="7">
    <source>
        <dbReference type="Pfam" id="PF00135"/>
    </source>
</evidence>
<dbReference type="GO" id="GO:0052689">
    <property type="term" value="F:carboxylic ester hydrolase activity"/>
    <property type="evidence" value="ECO:0007669"/>
    <property type="project" value="UniProtKB-KW"/>
</dbReference>
<dbReference type="EC" id="3.1.1.-" evidence="6"/>
<reference evidence="8" key="1">
    <citation type="submission" date="2016-08" db="EMBL/GenBank/DDBJ databases">
        <title>Transcriptome of the diamond-back moth (Plutella xylostella).</title>
        <authorList>
            <person name="He P."/>
        </authorList>
    </citation>
    <scope>NUCLEOTIDE SEQUENCE</scope>
    <source>
        <strain evidence="8">Lab strain</strain>
        <tissue evidence="8">Multi</tissue>
    </source>
</reference>
<dbReference type="Gene3D" id="3.40.50.1820">
    <property type="entry name" value="alpha/beta hydrolase"/>
    <property type="match status" value="1"/>
</dbReference>
<evidence type="ECO:0000256" key="6">
    <source>
        <dbReference type="RuleBase" id="RU361235"/>
    </source>
</evidence>
<dbReference type="PANTHER" id="PTHR11559">
    <property type="entry name" value="CARBOXYLESTERASE"/>
    <property type="match status" value="1"/>
</dbReference>
<comment type="similarity">
    <text evidence="1 6">Belongs to the type-B carboxylesterase/lipase family.</text>
</comment>